<sequence>MHESRSAALSGVRSAALSRAWSAALRRARSAALIGLAVAASAGCSGGDDDGKNGEAAELRPRPPGAHSWTGEPCDLLAGAAPAEGFTLGSTTDSASPDTREDIGENGTRPRYRQTGCLADLKAPDGTLWKLSTTASVYEEPGAARHAYRVKEDLDRSHGRGPEKVHDAAYALPADDGGRPGRTLLLWNGDLVLTASAYAPHGSTEREVRKDLERIVGNAARRTEDGLRDHEAPSPAP</sequence>
<feature type="compositionally biased region" description="Polar residues" evidence="1">
    <location>
        <begin position="88"/>
        <end position="97"/>
    </location>
</feature>
<feature type="region of interest" description="Disordered" evidence="1">
    <location>
        <begin position="198"/>
        <end position="237"/>
    </location>
</feature>
<feature type="compositionally biased region" description="Basic and acidic residues" evidence="1">
    <location>
        <begin position="203"/>
        <end position="214"/>
    </location>
</feature>
<accession>A0ABS2I1I7</accession>
<evidence type="ECO:0000256" key="1">
    <source>
        <dbReference type="SAM" id="MobiDB-lite"/>
    </source>
</evidence>
<proteinExistence type="predicted"/>
<feature type="compositionally biased region" description="Basic and acidic residues" evidence="1">
    <location>
        <begin position="221"/>
        <end position="237"/>
    </location>
</feature>
<evidence type="ECO:0000313" key="2">
    <source>
        <dbReference type="EMBL" id="MBM7056730.1"/>
    </source>
</evidence>
<evidence type="ECO:0008006" key="4">
    <source>
        <dbReference type="Google" id="ProtNLM"/>
    </source>
</evidence>
<reference evidence="2 3" key="1">
    <citation type="submission" date="2021-02" db="EMBL/GenBank/DDBJ databases">
        <title>Genome Streptomyces sp. RHZ10.</title>
        <authorList>
            <person name="Besaury L."/>
        </authorList>
    </citation>
    <scope>NUCLEOTIDE SEQUENCE [LARGE SCALE GENOMIC DNA]</scope>
    <source>
        <strain evidence="2 3">RHZ10</strain>
    </source>
</reference>
<comment type="caution">
    <text evidence="2">The sequence shown here is derived from an EMBL/GenBank/DDBJ whole genome shotgun (WGS) entry which is preliminary data.</text>
</comment>
<evidence type="ECO:0000313" key="3">
    <source>
        <dbReference type="Proteomes" id="UP000712045"/>
    </source>
</evidence>
<dbReference type="EMBL" id="JAFEUF010000140">
    <property type="protein sequence ID" value="MBM7056730.1"/>
    <property type="molecule type" value="Genomic_DNA"/>
</dbReference>
<feature type="compositionally biased region" description="Basic and acidic residues" evidence="1">
    <location>
        <begin position="49"/>
        <end position="61"/>
    </location>
</feature>
<keyword evidence="3" id="KW-1185">Reference proteome</keyword>
<name>A0ABS2I1I7_9ACTN</name>
<gene>
    <name evidence="2" type="ORF">JS521_23345</name>
</gene>
<dbReference type="RefSeq" id="WP_205084904.1">
    <property type="nucleotide sequence ID" value="NZ_JAFEUF010000140.1"/>
</dbReference>
<organism evidence="2 3">
    <name type="scientific">Streptomyces durocortorensis</name>
    <dbReference type="NCBI Taxonomy" id="2811104"/>
    <lineage>
        <taxon>Bacteria</taxon>
        <taxon>Bacillati</taxon>
        <taxon>Actinomycetota</taxon>
        <taxon>Actinomycetes</taxon>
        <taxon>Kitasatosporales</taxon>
        <taxon>Streptomycetaceae</taxon>
        <taxon>Streptomyces</taxon>
    </lineage>
</organism>
<protein>
    <recommendedName>
        <fullName evidence="4">DUF3558 domain-containing protein</fullName>
    </recommendedName>
</protein>
<dbReference type="Proteomes" id="UP000712045">
    <property type="component" value="Unassembled WGS sequence"/>
</dbReference>
<feature type="region of interest" description="Disordered" evidence="1">
    <location>
        <begin position="44"/>
        <end position="112"/>
    </location>
</feature>